<dbReference type="SUPFAM" id="SSF53850">
    <property type="entry name" value="Periplasmic binding protein-like II"/>
    <property type="match status" value="1"/>
</dbReference>
<dbReference type="Pfam" id="PF01547">
    <property type="entry name" value="SBP_bac_1"/>
    <property type="match status" value="1"/>
</dbReference>
<dbReference type="Gene3D" id="3.40.190.10">
    <property type="entry name" value="Periplasmic binding protein-like II"/>
    <property type="match status" value="2"/>
</dbReference>
<accession>A0ABS9QLD3</accession>
<dbReference type="CDD" id="cd13585">
    <property type="entry name" value="PBP2_TMBP_like"/>
    <property type="match status" value="1"/>
</dbReference>
<dbReference type="PANTHER" id="PTHR43649:SF11">
    <property type="entry name" value="ABC TRANSPORTER SUBSTRATE-BINDING PROTEIN YESO-RELATED"/>
    <property type="match status" value="1"/>
</dbReference>
<evidence type="ECO:0000256" key="1">
    <source>
        <dbReference type="ARBA" id="ARBA00004418"/>
    </source>
</evidence>
<protein>
    <submittedName>
        <fullName evidence="4">Sugar ABC transporter substrate-binding protein</fullName>
    </submittedName>
</protein>
<keyword evidence="3" id="KW-0574">Periplasm</keyword>
<gene>
    <name evidence="4" type="ORF">L4923_24730</name>
</gene>
<evidence type="ECO:0000256" key="3">
    <source>
        <dbReference type="ARBA" id="ARBA00022764"/>
    </source>
</evidence>
<reference evidence="4 5" key="1">
    <citation type="submission" date="2022-02" db="EMBL/GenBank/DDBJ databases">
        <title>Draft genome sequence of Mezorhizobium retamae strain IRAMC:0171 isolated from Retama raetam nodules.</title>
        <authorList>
            <person name="Bengaied R."/>
            <person name="Sbissi I."/>
            <person name="Huber K."/>
            <person name="Ghodbane F."/>
            <person name="Nouioui I."/>
            <person name="Tarhouni M."/>
            <person name="Gtari M."/>
        </authorList>
    </citation>
    <scope>NUCLEOTIDE SEQUENCE [LARGE SCALE GENOMIC DNA]</scope>
    <source>
        <strain evidence="4 5">IRAMC:0171</strain>
    </source>
</reference>
<proteinExistence type="inferred from homology"/>
<sequence length="438" mass="47472">MSFHAKRRHFVAGHIDRRQFLAGCSATLALGLARPALSQQQRLRMIFWGSQTRAERTYAAADLYMKAHPGTGVDGEFLGWNDYWAKLATQTAGGNAPDIIQMDYRYIVEYAGRGAIAPLDDFVGSTLNVADFDPLQVDSGKVDGKLYGISLGANSVAMMVNKAVFEQLKLPLPDAKTTWEDFSKLAAEITDAGIRRGFYGAADGSKNEQIFENYLRQRGKALYTADGQIAFDAADVAEWFDMWAKLREAGAVPPGDIQELDQQNIDTSLLTQNKVAVAYANSNELVGYRKLNKDPVVLANFPRLTAESKGGHYRKPAMLFSVFAKSPNQKAAAEFISYFVNDLEAAKVLGTERGIPESSKVRDALSGTLDETGKAMLAYVSGLGDLAAKLPPSPPKAAGEVLIAFQRTASGVAFGSQSSSDAAQAFVTEAAEILKRKT</sequence>
<name>A0ABS9QLD3_9HYPH</name>
<organism evidence="4 5">
    <name type="scientific">Mesorhizobium retamae</name>
    <dbReference type="NCBI Taxonomy" id="2912854"/>
    <lineage>
        <taxon>Bacteria</taxon>
        <taxon>Pseudomonadati</taxon>
        <taxon>Pseudomonadota</taxon>
        <taxon>Alphaproteobacteria</taxon>
        <taxon>Hyphomicrobiales</taxon>
        <taxon>Phyllobacteriaceae</taxon>
        <taxon>Mesorhizobium</taxon>
    </lineage>
</organism>
<comment type="caution">
    <text evidence="4">The sequence shown here is derived from an EMBL/GenBank/DDBJ whole genome shotgun (WGS) entry which is preliminary data.</text>
</comment>
<dbReference type="Proteomes" id="UP001201701">
    <property type="component" value="Unassembled WGS sequence"/>
</dbReference>
<dbReference type="InterPro" id="IPR006059">
    <property type="entry name" value="SBP"/>
</dbReference>
<evidence type="ECO:0000313" key="5">
    <source>
        <dbReference type="Proteomes" id="UP001201701"/>
    </source>
</evidence>
<comment type="subcellular location">
    <subcellularLocation>
        <location evidence="1">Periplasm</location>
    </subcellularLocation>
</comment>
<dbReference type="RefSeq" id="WP_239369766.1">
    <property type="nucleotide sequence ID" value="NZ_JAKREW010000037.1"/>
</dbReference>
<keyword evidence="5" id="KW-1185">Reference proteome</keyword>
<comment type="similarity">
    <text evidence="2">Belongs to the bacterial solute-binding protein 1 family.</text>
</comment>
<dbReference type="PANTHER" id="PTHR43649">
    <property type="entry name" value="ARABINOSE-BINDING PROTEIN-RELATED"/>
    <property type="match status" value="1"/>
</dbReference>
<dbReference type="EMBL" id="JAKREW010000037">
    <property type="protein sequence ID" value="MCG7508250.1"/>
    <property type="molecule type" value="Genomic_DNA"/>
</dbReference>
<dbReference type="InterPro" id="IPR050490">
    <property type="entry name" value="Bact_solute-bd_prot1"/>
</dbReference>
<evidence type="ECO:0000313" key="4">
    <source>
        <dbReference type="EMBL" id="MCG7508250.1"/>
    </source>
</evidence>
<evidence type="ECO:0000256" key="2">
    <source>
        <dbReference type="ARBA" id="ARBA00008520"/>
    </source>
</evidence>